<accession>A0A844FX30</accession>
<sequence length="53" mass="5985">MVFKESENIELKSVVIDDIKKEIIAFANCQGGILYIGVENDGSFVVLNRKKRL</sequence>
<dbReference type="Gene3D" id="3.30.950.30">
    <property type="entry name" value="Schlafen, AAA domain"/>
    <property type="match status" value="1"/>
</dbReference>
<dbReference type="Proteomes" id="UP000442619">
    <property type="component" value="Unassembled WGS sequence"/>
</dbReference>
<organism evidence="2 3">
    <name type="scientific">Sharpea porci</name>
    <dbReference type="NCBI Taxonomy" id="2652286"/>
    <lineage>
        <taxon>Bacteria</taxon>
        <taxon>Bacillati</taxon>
        <taxon>Bacillota</taxon>
        <taxon>Erysipelotrichia</taxon>
        <taxon>Erysipelotrichales</taxon>
        <taxon>Coprobacillaceae</taxon>
        <taxon>Sharpea</taxon>
    </lineage>
</organism>
<dbReference type="InterPro" id="IPR007421">
    <property type="entry name" value="Schlafen_AlbA_2_dom"/>
</dbReference>
<dbReference type="Pfam" id="PF04326">
    <property type="entry name" value="SLFN_AlbA_2"/>
    <property type="match status" value="1"/>
</dbReference>
<evidence type="ECO:0000313" key="2">
    <source>
        <dbReference type="EMBL" id="MST90193.1"/>
    </source>
</evidence>
<dbReference type="GO" id="GO:0005524">
    <property type="term" value="F:ATP binding"/>
    <property type="evidence" value="ECO:0007669"/>
    <property type="project" value="UniProtKB-KW"/>
</dbReference>
<proteinExistence type="predicted"/>
<reference evidence="2 3" key="1">
    <citation type="submission" date="2019-08" db="EMBL/GenBank/DDBJ databases">
        <title>In-depth cultivation of the pig gut microbiome towards novel bacterial diversity and tailored functional studies.</title>
        <authorList>
            <person name="Wylensek D."/>
            <person name="Hitch T.C.A."/>
            <person name="Clavel T."/>
        </authorList>
    </citation>
    <scope>NUCLEOTIDE SEQUENCE [LARGE SCALE GENOMIC DNA]</scope>
    <source>
        <strain evidence="2 3">CA-Schmier-601-WT-3</strain>
    </source>
</reference>
<dbReference type="InterPro" id="IPR038461">
    <property type="entry name" value="Schlafen_AlbA_2_dom_sf"/>
</dbReference>
<comment type="caution">
    <text evidence="2">The sequence shown here is derived from an EMBL/GenBank/DDBJ whole genome shotgun (WGS) entry which is preliminary data.</text>
</comment>
<evidence type="ECO:0000313" key="3">
    <source>
        <dbReference type="Proteomes" id="UP000442619"/>
    </source>
</evidence>
<keyword evidence="2" id="KW-0067">ATP-binding</keyword>
<keyword evidence="2" id="KW-0547">Nucleotide-binding</keyword>
<keyword evidence="3" id="KW-1185">Reference proteome</keyword>
<evidence type="ECO:0000259" key="1">
    <source>
        <dbReference type="Pfam" id="PF04326"/>
    </source>
</evidence>
<feature type="domain" description="Schlafen AlbA-2" evidence="1">
    <location>
        <begin position="5"/>
        <end position="47"/>
    </location>
</feature>
<name>A0A844FX30_9FIRM</name>
<dbReference type="RefSeq" id="WP_154518638.1">
    <property type="nucleotide sequence ID" value="NZ_VUNM01000042.1"/>
</dbReference>
<dbReference type="AlphaFoldDB" id="A0A844FX30"/>
<protein>
    <submittedName>
        <fullName evidence="2">ATP-binding protein</fullName>
    </submittedName>
</protein>
<gene>
    <name evidence="2" type="ORF">FYJ79_11565</name>
</gene>
<dbReference type="EMBL" id="VUNM01000042">
    <property type="protein sequence ID" value="MST90193.1"/>
    <property type="molecule type" value="Genomic_DNA"/>
</dbReference>